<evidence type="ECO:0000313" key="2">
    <source>
        <dbReference type="EMBL" id="SUS05601.1"/>
    </source>
</evidence>
<feature type="region of interest" description="Disordered" evidence="1">
    <location>
        <begin position="59"/>
        <end position="105"/>
    </location>
</feature>
<dbReference type="AlphaFoldDB" id="A0A380TDF4"/>
<gene>
    <name evidence="2" type="ORF">DF3PB_20069</name>
</gene>
<protein>
    <submittedName>
        <fullName evidence="2">Uncharacterized protein</fullName>
    </submittedName>
</protein>
<dbReference type="EMBL" id="UIDG01000112">
    <property type="protein sequence ID" value="SUS05601.1"/>
    <property type="molecule type" value="Genomic_DNA"/>
</dbReference>
<sequence length="105" mass="10935">MIRCKGLARREALHSAGIPAAAALAAFLSPDVTFAHHGHDHATRAPLDLKSKRVRIVGPGEDSGILAPGAGGGPRGRGRRGEPRARADGAGAVWPLHRGRASAWR</sequence>
<name>A0A380TDF4_9ZZZZ</name>
<evidence type="ECO:0000256" key="1">
    <source>
        <dbReference type="SAM" id="MobiDB-lite"/>
    </source>
</evidence>
<accession>A0A380TDF4</accession>
<reference evidence="2" key="1">
    <citation type="submission" date="2018-07" db="EMBL/GenBank/DDBJ databases">
        <authorList>
            <person name="Quirk P.G."/>
            <person name="Krulwich T.A."/>
        </authorList>
    </citation>
    <scope>NUCLEOTIDE SEQUENCE</scope>
</reference>
<organism evidence="2">
    <name type="scientific">metagenome</name>
    <dbReference type="NCBI Taxonomy" id="256318"/>
    <lineage>
        <taxon>unclassified sequences</taxon>
        <taxon>metagenomes</taxon>
    </lineage>
</organism>
<proteinExistence type="predicted"/>